<reference evidence="2 3" key="1">
    <citation type="submission" date="2019-07" db="EMBL/GenBank/DDBJ databases">
        <title>Genomic Encyclopedia of Archaeal and Bacterial Type Strains, Phase II (KMG-II): from individual species to whole genera.</title>
        <authorList>
            <person name="Goeker M."/>
        </authorList>
    </citation>
    <scope>NUCLEOTIDE SEQUENCE [LARGE SCALE GENOMIC DNA]</scope>
    <source>
        <strain evidence="2 3">DSM 17527</strain>
    </source>
</reference>
<comment type="caution">
    <text evidence="2">The sequence shown here is derived from an EMBL/GenBank/DDBJ whole genome shotgun (WGS) entry which is preliminary data.</text>
</comment>
<protein>
    <recommendedName>
        <fullName evidence="1">DUF1508 domain-containing protein</fullName>
    </recommendedName>
</protein>
<keyword evidence="3" id="KW-1185">Reference proteome</keyword>
<proteinExistence type="predicted"/>
<dbReference type="EMBL" id="VNHU01000013">
    <property type="protein sequence ID" value="TYP70342.1"/>
    <property type="molecule type" value="Genomic_DNA"/>
</dbReference>
<accession>A0A5S5BVX9</accession>
<evidence type="ECO:0000313" key="3">
    <source>
        <dbReference type="Proteomes" id="UP000324376"/>
    </source>
</evidence>
<evidence type="ECO:0000313" key="2">
    <source>
        <dbReference type="EMBL" id="TYP70342.1"/>
    </source>
</evidence>
<dbReference type="InterPro" id="IPR036913">
    <property type="entry name" value="YegP-like_sf"/>
</dbReference>
<dbReference type="OrthoDB" id="9802792at2"/>
<feature type="domain" description="DUF1508" evidence="1">
    <location>
        <begin position="9"/>
        <end position="54"/>
    </location>
</feature>
<dbReference type="RefSeq" id="WP_148783719.1">
    <property type="nucleotide sequence ID" value="NZ_VNHU01000013.1"/>
</dbReference>
<dbReference type="Gene3D" id="2.30.29.80">
    <property type="match status" value="1"/>
</dbReference>
<organism evidence="2 3">
    <name type="scientific">Aquimarina intermedia</name>
    <dbReference type="NCBI Taxonomy" id="350814"/>
    <lineage>
        <taxon>Bacteria</taxon>
        <taxon>Pseudomonadati</taxon>
        <taxon>Bacteroidota</taxon>
        <taxon>Flavobacteriia</taxon>
        <taxon>Flavobacteriales</taxon>
        <taxon>Flavobacteriaceae</taxon>
        <taxon>Aquimarina</taxon>
    </lineage>
</organism>
<feature type="domain" description="DUF1508" evidence="1">
    <location>
        <begin position="58"/>
        <end position="102"/>
    </location>
</feature>
<dbReference type="SUPFAM" id="SSF160113">
    <property type="entry name" value="YegP-like"/>
    <property type="match status" value="2"/>
</dbReference>
<dbReference type="PANTHER" id="PTHR40606">
    <property type="match status" value="1"/>
</dbReference>
<dbReference type="AlphaFoldDB" id="A0A5S5BVX9"/>
<dbReference type="InterPro" id="IPR051141">
    <property type="entry name" value="UPF0339_domain"/>
</dbReference>
<dbReference type="Pfam" id="PF07411">
    <property type="entry name" value="DUF1508"/>
    <property type="match status" value="2"/>
</dbReference>
<dbReference type="PANTHER" id="PTHR40606:SF1">
    <property type="entry name" value="UPF0339 PROTEIN YEGP"/>
    <property type="match status" value="1"/>
</dbReference>
<gene>
    <name evidence="2" type="ORF">BD809_1136</name>
</gene>
<sequence>MFELTKKDDDTYHFILKAKNGQIILSSELYSSKGAAENGIESVKKNSVEDIRYERKTAKDGRFYFNLKSSNGQVIGSSQTYTSESGMENGIASVKKNASNATKTAM</sequence>
<name>A0A5S5BVX9_9FLAO</name>
<dbReference type="InterPro" id="IPR010879">
    <property type="entry name" value="DUF1508"/>
</dbReference>
<dbReference type="Proteomes" id="UP000324376">
    <property type="component" value="Unassembled WGS sequence"/>
</dbReference>
<evidence type="ECO:0000259" key="1">
    <source>
        <dbReference type="Pfam" id="PF07411"/>
    </source>
</evidence>